<accession>A0ABU6WF26</accession>
<reference evidence="1 2" key="1">
    <citation type="journal article" date="2023" name="Plants (Basel)">
        <title>Bridging the Gap: Combining Genomics and Transcriptomics Approaches to Understand Stylosanthes scabra, an Orphan Legume from the Brazilian Caatinga.</title>
        <authorList>
            <person name="Ferreira-Neto J.R.C."/>
            <person name="da Silva M.D."/>
            <person name="Binneck E."/>
            <person name="de Melo N.F."/>
            <person name="da Silva R.H."/>
            <person name="de Melo A.L.T.M."/>
            <person name="Pandolfi V."/>
            <person name="Bustamante F.O."/>
            <person name="Brasileiro-Vidal A.C."/>
            <person name="Benko-Iseppon A.M."/>
        </authorList>
    </citation>
    <scope>NUCLEOTIDE SEQUENCE [LARGE SCALE GENOMIC DNA]</scope>
    <source>
        <tissue evidence="1">Leaves</tissue>
    </source>
</reference>
<dbReference type="Proteomes" id="UP001341840">
    <property type="component" value="Unassembled WGS sequence"/>
</dbReference>
<sequence length="121" mass="13395">MTSDLRIAKRTALHHNSDSRSQGIKHLPNFYHLPSAKTITDLGIGVPCRYTPNLFQRRLTEVAFWARQEAGFWVPYVTLAPLPGTSGSCSGGITSLSTKMEEQHLSPILINEEGAMITMLI</sequence>
<proteinExistence type="predicted"/>
<organism evidence="1 2">
    <name type="scientific">Stylosanthes scabra</name>
    <dbReference type="NCBI Taxonomy" id="79078"/>
    <lineage>
        <taxon>Eukaryota</taxon>
        <taxon>Viridiplantae</taxon>
        <taxon>Streptophyta</taxon>
        <taxon>Embryophyta</taxon>
        <taxon>Tracheophyta</taxon>
        <taxon>Spermatophyta</taxon>
        <taxon>Magnoliopsida</taxon>
        <taxon>eudicotyledons</taxon>
        <taxon>Gunneridae</taxon>
        <taxon>Pentapetalae</taxon>
        <taxon>rosids</taxon>
        <taxon>fabids</taxon>
        <taxon>Fabales</taxon>
        <taxon>Fabaceae</taxon>
        <taxon>Papilionoideae</taxon>
        <taxon>50 kb inversion clade</taxon>
        <taxon>dalbergioids sensu lato</taxon>
        <taxon>Dalbergieae</taxon>
        <taxon>Pterocarpus clade</taxon>
        <taxon>Stylosanthes</taxon>
    </lineage>
</organism>
<comment type="caution">
    <text evidence="1">The sequence shown here is derived from an EMBL/GenBank/DDBJ whole genome shotgun (WGS) entry which is preliminary data.</text>
</comment>
<evidence type="ECO:0000313" key="2">
    <source>
        <dbReference type="Proteomes" id="UP001341840"/>
    </source>
</evidence>
<protein>
    <submittedName>
        <fullName evidence="1">Uncharacterized protein</fullName>
    </submittedName>
</protein>
<name>A0ABU6WF26_9FABA</name>
<evidence type="ECO:0000313" key="1">
    <source>
        <dbReference type="EMBL" id="MED6182798.1"/>
    </source>
</evidence>
<gene>
    <name evidence="1" type="ORF">PIB30_032019</name>
</gene>
<keyword evidence="2" id="KW-1185">Reference proteome</keyword>
<dbReference type="EMBL" id="JASCZI010181382">
    <property type="protein sequence ID" value="MED6182798.1"/>
    <property type="molecule type" value="Genomic_DNA"/>
</dbReference>